<evidence type="ECO:0000313" key="1">
    <source>
        <dbReference type="EMBL" id="MCJ7858049.1"/>
    </source>
</evidence>
<dbReference type="Gene3D" id="3.40.50.720">
    <property type="entry name" value="NAD(P)-binding Rossmann-like Domain"/>
    <property type="match status" value="1"/>
</dbReference>
<protein>
    <submittedName>
        <fullName evidence="1">TOMM leader peptide-binding protein</fullName>
    </submittedName>
</protein>
<organism evidence="1 2">
    <name type="scientific">Corynebacterium kalidii</name>
    <dbReference type="NCBI Taxonomy" id="2931982"/>
    <lineage>
        <taxon>Bacteria</taxon>
        <taxon>Bacillati</taxon>
        <taxon>Actinomycetota</taxon>
        <taxon>Actinomycetes</taxon>
        <taxon>Mycobacteriales</taxon>
        <taxon>Corynebacteriaceae</taxon>
        <taxon>Corynebacterium</taxon>
    </lineage>
</organism>
<sequence length="300" mass="31025">MTSTVVGGGNMVMLRDATSLILRSPHHLQFGTLPGHSLVLTMPTGVSANQVMLVLRESMRPVAATELVDRLGHCGFSAEHAAGVLADLVSAGLLRPVPHTATSVHVTGPAAMSTALLRDLLRRGVTAATVTPGAPAFGRLGPESLVVLAGQLFPPQDVTRRLMAQGVPHLPCGVVDGRVVVGPLVLPGTTPCLTCLDTQLLSEDPEWRLIRAQSPGNVGRPGPGLTDLASSVVAEVVRDALGAGTPTDARHLDGLVDRRFLDPVTLDTSRVTPLALRGCPSCRAAPVRHTAPAVVSGSSG</sequence>
<dbReference type="EMBL" id="JALIEA010000011">
    <property type="protein sequence ID" value="MCJ7858049.1"/>
    <property type="molecule type" value="Genomic_DNA"/>
</dbReference>
<reference evidence="1" key="1">
    <citation type="submission" date="2022-04" db="EMBL/GenBank/DDBJ databases">
        <title>Corynebacterium kalidii LD5P10.</title>
        <authorList>
            <person name="Sun J.Q."/>
        </authorList>
    </citation>
    <scope>NUCLEOTIDE SEQUENCE</scope>
    <source>
        <strain evidence="1">LD5P10</strain>
    </source>
</reference>
<keyword evidence="2" id="KW-1185">Reference proteome</keyword>
<proteinExistence type="predicted"/>
<gene>
    <name evidence="1" type="ORF">MUN33_04860</name>
</gene>
<evidence type="ECO:0000313" key="2">
    <source>
        <dbReference type="Proteomes" id="UP001139207"/>
    </source>
</evidence>
<dbReference type="AlphaFoldDB" id="A0A9X1WFH0"/>
<accession>A0A9X1WFH0</accession>
<dbReference type="NCBIfam" id="TIGR03882">
    <property type="entry name" value="cyclo_dehyd_2"/>
    <property type="match status" value="1"/>
</dbReference>
<dbReference type="RefSeq" id="WP_244803763.1">
    <property type="nucleotide sequence ID" value="NZ_JALIEA010000011.1"/>
</dbReference>
<dbReference type="Proteomes" id="UP001139207">
    <property type="component" value="Unassembled WGS sequence"/>
</dbReference>
<dbReference type="InterPro" id="IPR022291">
    <property type="entry name" value="Bacteriocin_synth_cyclodeHase"/>
</dbReference>
<name>A0A9X1WFH0_9CORY</name>
<comment type="caution">
    <text evidence="1">The sequence shown here is derived from an EMBL/GenBank/DDBJ whole genome shotgun (WGS) entry which is preliminary data.</text>
</comment>